<feature type="active site" description="Proton acceptor" evidence="2">
    <location>
        <position position="187"/>
    </location>
</feature>
<proteinExistence type="inferred from homology"/>
<dbReference type="GO" id="GO:0008483">
    <property type="term" value="F:transaminase activity"/>
    <property type="evidence" value="ECO:0007669"/>
    <property type="project" value="UniProtKB-KW"/>
</dbReference>
<dbReference type="InterPro" id="IPR000653">
    <property type="entry name" value="DegT/StrS_aminotransferase"/>
</dbReference>
<dbReference type="Gene3D" id="3.90.1150.10">
    <property type="entry name" value="Aspartate Aminotransferase, domain 1"/>
    <property type="match status" value="1"/>
</dbReference>
<organism evidence="5 6">
    <name type="scientific">Campylobacter hyointestinalis</name>
    <dbReference type="NCBI Taxonomy" id="198"/>
    <lineage>
        <taxon>Bacteria</taxon>
        <taxon>Pseudomonadati</taxon>
        <taxon>Campylobacterota</taxon>
        <taxon>Epsilonproteobacteria</taxon>
        <taxon>Campylobacterales</taxon>
        <taxon>Campylobacteraceae</taxon>
        <taxon>Campylobacter</taxon>
    </lineage>
</organism>
<comment type="similarity">
    <text evidence="1 4">Belongs to the DegT/DnrJ/EryC1 family.</text>
</comment>
<dbReference type="PANTHER" id="PTHR30244">
    <property type="entry name" value="TRANSAMINASE"/>
    <property type="match status" value="1"/>
</dbReference>
<dbReference type="PIRSF" id="PIRSF000390">
    <property type="entry name" value="PLP_StrS"/>
    <property type="match status" value="1"/>
</dbReference>
<dbReference type="GO" id="GO:0000271">
    <property type="term" value="P:polysaccharide biosynthetic process"/>
    <property type="evidence" value="ECO:0007669"/>
    <property type="project" value="TreeGrafter"/>
</dbReference>
<accession>A0A562XEN4</accession>
<sequence length="392" mass="45308">MEFKINFSGTGHRYTKEEIDTVVEAMQNADPLTQGHYRNEFESAFCKYNGNKFAFSVCNATAALELAAQLCLFRENDEIIAPAHTFTSSVYPFLKKGAKVIWADIDLDSRVVTLENIKKCITKNTKAIIVVHLYGFIAPDIKRISDFARENNILLIEDVAQAMGTQMDGAKAGSFGDFGIFSFHSHKNISTLGEGGMLTVKEKKYADIIPMLRHNGHCDFKYAREHYWQPAMGDIDLPNLGGINLMPNNYCLGEVECALGIKLLDRIDEMNKQKRDRAIKFIDELKSYKDLVFHRINDERHNYHLLVAYVKNSKRDEIMKKLVYDKKIKCVVQYYPLNRYPLYKKLGFGRADCPNTDEFFDNMISFPFQHWMSDEDFNYMIRSIKEVMEEMY</sequence>
<evidence type="ECO:0000256" key="3">
    <source>
        <dbReference type="PIRSR" id="PIRSR000390-2"/>
    </source>
</evidence>
<evidence type="ECO:0000256" key="4">
    <source>
        <dbReference type="RuleBase" id="RU004508"/>
    </source>
</evidence>
<dbReference type="InterPro" id="IPR015422">
    <property type="entry name" value="PyrdxlP-dep_Trfase_small"/>
</dbReference>
<dbReference type="Gene3D" id="3.40.640.10">
    <property type="entry name" value="Type I PLP-dependent aspartate aminotransferase-like (Major domain)"/>
    <property type="match status" value="1"/>
</dbReference>
<dbReference type="Proteomes" id="UP000321812">
    <property type="component" value="Unassembled WGS sequence"/>
</dbReference>
<dbReference type="InterPro" id="IPR015424">
    <property type="entry name" value="PyrdxlP-dep_Trfase"/>
</dbReference>
<comment type="caution">
    <text evidence="5">The sequence shown here is derived from an EMBL/GenBank/DDBJ whole genome shotgun (WGS) entry which is preliminary data.</text>
</comment>
<feature type="modified residue" description="N6-(pyridoxal phosphate)lysine" evidence="3">
    <location>
        <position position="187"/>
    </location>
</feature>
<evidence type="ECO:0000256" key="1">
    <source>
        <dbReference type="ARBA" id="ARBA00037999"/>
    </source>
</evidence>
<protein>
    <submittedName>
        <fullName evidence="5">DegT/DnrJ/EryC1/StrS family aminotransferase</fullName>
    </submittedName>
</protein>
<dbReference type="RefSeq" id="WP_147497226.1">
    <property type="nucleotide sequence ID" value="NZ_VOAP01000013.1"/>
</dbReference>
<keyword evidence="5" id="KW-0808">Transferase</keyword>
<keyword evidence="5" id="KW-0032">Aminotransferase</keyword>
<keyword evidence="3 4" id="KW-0663">Pyridoxal phosphate</keyword>
<dbReference type="EMBL" id="VOAP01000013">
    <property type="protein sequence ID" value="TWO20612.1"/>
    <property type="molecule type" value="Genomic_DNA"/>
</dbReference>
<gene>
    <name evidence="5" type="ORF">YZ82_04650</name>
</gene>
<dbReference type="CDD" id="cd00616">
    <property type="entry name" value="AHBA_syn"/>
    <property type="match status" value="1"/>
</dbReference>
<dbReference type="SUPFAM" id="SSF53383">
    <property type="entry name" value="PLP-dependent transferases"/>
    <property type="match status" value="1"/>
</dbReference>
<name>A0A562XEN4_CAMHY</name>
<dbReference type="GO" id="GO:0030170">
    <property type="term" value="F:pyridoxal phosphate binding"/>
    <property type="evidence" value="ECO:0007669"/>
    <property type="project" value="TreeGrafter"/>
</dbReference>
<dbReference type="PANTHER" id="PTHR30244:SF34">
    <property type="entry name" value="DTDP-4-AMINO-4,6-DIDEOXYGALACTOSE TRANSAMINASE"/>
    <property type="match status" value="1"/>
</dbReference>
<reference evidence="5 6" key="1">
    <citation type="submission" date="2019-07" db="EMBL/GenBank/DDBJ databases">
        <title>Rapid identification of Enteric Bacteria from Whole Genome Sequences (WGS) using Average Nucleotide Identity (ANI).</title>
        <authorList>
            <person name="Lane C."/>
        </authorList>
    </citation>
    <scope>NUCLEOTIDE SEQUENCE [LARGE SCALE GENOMIC DNA]</scope>
    <source>
        <strain evidence="5 6">D2411</strain>
    </source>
</reference>
<dbReference type="InterPro" id="IPR015421">
    <property type="entry name" value="PyrdxlP-dep_Trfase_major"/>
</dbReference>
<dbReference type="AlphaFoldDB" id="A0A562XEN4"/>
<evidence type="ECO:0000256" key="2">
    <source>
        <dbReference type="PIRSR" id="PIRSR000390-1"/>
    </source>
</evidence>
<evidence type="ECO:0000313" key="6">
    <source>
        <dbReference type="Proteomes" id="UP000321812"/>
    </source>
</evidence>
<dbReference type="Pfam" id="PF01041">
    <property type="entry name" value="DegT_DnrJ_EryC1"/>
    <property type="match status" value="1"/>
</dbReference>
<evidence type="ECO:0000313" key="5">
    <source>
        <dbReference type="EMBL" id="TWO20612.1"/>
    </source>
</evidence>